<dbReference type="InterPro" id="IPR019818">
    <property type="entry name" value="IsoCit/isopropylmalate_DH_CS"/>
</dbReference>
<dbReference type="InterPro" id="IPR024084">
    <property type="entry name" value="IsoPropMal-DH-like_dom"/>
</dbReference>
<accession>A0AAF0D1T1</accession>
<evidence type="ECO:0000259" key="3">
    <source>
        <dbReference type="SMART" id="SM01329"/>
    </source>
</evidence>
<dbReference type="Gene3D" id="3.40.718.10">
    <property type="entry name" value="Isopropylmalate Dehydrogenase"/>
    <property type="match status" value="1"/>
</dbReference>
<dbReference type="GO" id="GO:0006099">
    <property type="term" value="P:tricarboxylic acid cycle"/>
    <property type="evidence" value="ECO:0007669"/>
    <property type="project" value="TreeGrafter"/>
</dbReference>
<reference evidence="4" key="1">
    <citation type="journal article" date="2017" name="Nature">
        <title>Asgard archaea illuminate the origin of eukaryotic cellular complexity.</title>
        <authorList>
            <person name="Zaremba-Niedzwiedzka K."/>
            <person name="Caceres E.F."/>
            <person name="Saw J.H."/>
            <person name="Backstrom D."/>
            <person name="Juzokaite L."/>
            <person name="Vancaester E."/>
            <person name="Seitz K.W."/>
            <person name="Anantharaman K."/>
            <person name="Starnawski P."/>
            <person name="Kjeldsen K.U."/>
            <person name="Scott M.B."/>
            <person name="Nunoura T."/>
            <person name="Banfield J.F."/>
            <person name="Schramm A."/>
            <person name="Baker B.J."/>
            <person name="Spang A."/>
            <person name="Ettema T.J.G."/>
        </authorList>
    </citation>
    <scope>NUCLEOTIDE SEQUENCE</scope>
    <source>
        <strain evidence="4">LCB_4</strain>
    </source>
</reference>
<evidence type="ECO:0000256" key="2">
    <source>
        <dbReference type="ARBA" id="ARBA00023002"/>
    </source>
</evidence>
<reference evidence="4" key="2">
    <citation type="journal article" date="2022" name="Nat. Microbiol.">
        <title>A closed Candidatus Odinarchaeum chromosome exposes Asgard archaeal viruses.</title>
        <authorList>
            <person name="Tamarit D."/>
            <person name="Caceres E.F."/>
            <person name="Krupovic M."/>
            <person name="Nijland R."/>
            <person name="Eme L."/>
            <person name="Robinson N.P."/>
            <person name="Ettema T.J.G."/>
        </authorList>
    </citation>
    <scope>NUCLEOTIDE SEQUENCE</scope>
    <source>
        <strain evidence="4">LCB_4</strain>
    </source>
</reference>
<dbReference type="GO" id="GO:0006102">
    <property type="term" value="P:isocitrate metabolic process"/>
    <property type="evidence" value="ECO:0007669"/>
    <property type="project" value="TreeGrafter"/>
</dbReference>
<dbReference type="Proteomes" id="UP000186851">
    <property type="component" value="Chromosome"/>
</dbReference>
<dbReference type="GO" id="GO:0004449">
    <property type="term" value="F:isocitrate dehydrogenase (NAD+) activity"/>
    <property type="evidence" value="ECO:0007669"/>
    <property type="project" value="TreeGrafter"/>
</dbReference>
<comment type="similarity">
    <text evidence="1">Belongs to the isocitrate and isopropylmalate dehydrogenases family.</text>
</comment>
<keyword evidence="2" id="KW-0560">Oxidoreductase</keyword>
<dbReference type="PROSITE" id="PS00470">
    <property type="entry name" value="IDH_IMDH"/>
    <property type="match status" value="1"/>
</dbReference>
<organism evidence="4 5">
    <name type="scientific">Odinarchaeota yellowstonii (strain LCB_4)</name>
    <dbReference type="NCBI Taxonomy" id="1841599"/>
    <lineage>
        <taxon>Archaea</taxon>
        <taxon>Promethearchaeati</taxon>
        <taxon>Candidatus Odinarchaeota</taxon>
        <taxon>Candidatus Odinarchaeia</taxon>
        <taxon>Candidatus Odinarchaeales</taxon>
        <taxon>Candidatus Odinarchaeaceae</taxon>
        <taxon>Candidatus Odinarchaeum</taxon>
    </lineage>
</organism>
<dbReference type="SMART" id="SM01329">
    <property type="entry name" value="Iso_dh"/>
    <property type="match status" value="1"/>
</dbReference>
<evidence type="ECO:0000313" key="5">
    <source>
        <dbReference type="Proteomes" id="UP000186851"/>
    </source>
</evidence>
<dbReference type="PANTHER" id="PTHR11835">
    <property type="entry name" value="DECARBOXYLATING DEHYDROGENASES-ISOCITRATE, ISOPROPYLMALATE, TARTRATE"/>
    <property type="match status" value="1"/>
</dbReference>
<dbReference type="KEGG" id="oyw:OdinLCB4_006315"/>
<dbReference type="GO" id="GO:0051287">
    <property type="term" value="F:NAD binding"/>
    <property type="evidence" value="ECO:0007669"/>
    <property type="project" value="InterPro"/>
</dbReference>
<evidence type="ECO:0000256" key="1">
    <source>
        <dbReference type="ARBA" id="ARBA00007769"/>
    </source>
</evidence>
<dbReference type="Pfam" id="PF00180">
    <property type="entry name" value="Iso_dh"/>
    <property type="match status" value="1"/>
</dbReference>
<feature type="domain" description="Isopropylmalate dehydrogenase-like" evidence="3">
    <location>
        <begin position="5"/>
        <end position="331"/>
    </location>
</feature>
<name>A0AAF0D1T1_ODILC</name>
<sequence length="336" mass="37641">MRIYKVMVLPGDGIGPSIMESAIEVLKNTDVRFEFTFYEAGDEALNKYGVAMPKETMEAAVQSELILKGPTGETAKQVVLPLRQELGLFVNLRPARSLPGVKSRLYEGEEANLLIVRENSEGLYSRIETMQEDFAFNTRLITRKATERIMRVACEHALRRRRKLTIVDKSNVLISDVFFRNICRRIGGNYSELEINEMYVDNCAYQLVKNPSQFDVIVTENMFGDILSDLASWIQGGLGLCPGANLSDDKGMFEPVHGAAFHMKNKNYANPTAMILSAKMMLEWVSLKHGDKQAAEAAEKVEKALLTTLAQDKKTPDIGGTLTTKEFTSEIIKNMK</sequence>
<dbReference type="SUPFAM" id="SSF53659">
    <property type="entry name" value="Isocitrate/Isopropylmalate dehydrogenase-like"/>
    <property type="match status" value="1"/>
</dbReference>
<dbReference type="GO" id="GO:0000287">
    <property type="term" value="F:magnesium ion binding"/>
    <property type="evidence" value="ECO:0007669"/>
    <property type="project" value="InterPro"/>
</dbReference>
<dbReference type="PANTHER" id="PTHR11835:SF34">
    <property type="entry name" value="ISOCITRATE DEHYDROGENASE [NAD] SUBUNIT ALPHA, MITOCHONDRIAL"/>
    <property type="match status" value="1"/>
</dbReference>
<protein>
    <submittedName>
        <fullName evidence="4">Isocitrate/isopropylmalate dehydrogenase family protein</fullName>
    </submittedName>
</protein>
<proteinExistence type="inferred from homology"/>
<dbReference type="AlphaFoldDB" id="A0AAF0D1T1"/>
<evidence type="ECO:0000313" key="4">
    <source>
        <dbReference type="EMBL" id="WEU40081.1"/>
    </source>
</evidence>
<gene>
    <name evidence="4" type="ORF">OdinLCB4_006315</name>
</gene>
<dbReference type="EMBL" id="CP091871">
    <property type="protein sequence ID" value="WEU40081.1"/>
    <property type="molecule type" value="Genomic_DNA"/>
</dbReference>